<keyword evidence="1" id="KW-0805">Transcription regulation</keyword>
<dbReference type="PRINTS" id="PR00035">
    <property type="entry name" value="HTHGNTR"/>
</dbReference>
<evidence type="ECO:0000256" key="1">
    <source>
        <dbReference type="ARBA" id="ARBA00023015"/>
    </source>
</evidence>
<keyword evidence="3" id="KW-0804">Transcription</keyword>
<dbReference type="SUPFAM" id="SSF46785">
    <property type="entry name" value="Winged helix' DNA-binding domain"/>
    <property type="match status" value="1"/>
</dbReference>
<gene>
    <name evidence="5" type="ORF">SAMN04489740_2287</name>
</gene>
<accession>A0A1H5L3S4</accession>
<dbReference type="InterPro" id="IPR008920">
    <property type="entry name" value="TF_FadR/GntR_C"/>
</dbReference>
<evidence type="ECO:0000256" key="3">
    <source>
        <dbReference type="ARBA" id="ARBA00023163"/>
    </source>
</evidence>
<evidence type="ECO:0000313" key="6">
    <source>
        <dbReference type="Proteomes" id="UP000182725"/>
    </source>
</evidence>
<dbReference type="PROSITE" id="PS50949">
    <property type="entry name" value="HTH_GNTR"/>
    <property type="match status" value="1"/>
</dbReference>
<name>A0A1H5L3S4_9MICC</name>
<dbReference type="PANTHER" id="PTHR43537">
    <property type="entry name" value="TRANSCRIPTIONAL REGULATOR, GNTR FAMILY"/>
    <property type="match status" value="1"/>
</dbReference>
<dbReference type="Gene3D" id="1.20.120.530">
    <property type="entry name" value="GntR ligand-binding domain-like"/>
    <property type="match status" value="1"/>
</dbReference>
<dbReference type="Pfam" id="PF07729">
    <property type="entry name" value="FCD"/>
    <property type="match status" value="1"/>
</dbReference>
<dbReference type="InterPro" id="IPR011711">
    <property type="entry name" value="GntR_C"/>
</dbReference>
<dbReference type="SMART" id="SM00895">
    <property type="entry name" value="FCD"/>
    <property type="match status" value="1"/>
</dbReference>
<dbReference type="Gene3D" id="1.10.10.10">
    <property type="entry name" value="Winged helix-like DNA-binding domain superfamily/Winged helix DNA-binding domain"/>
    <property type="match status" value="1"/>
</dbReference>
<dbReference type="Pfam" id="PF00392">
    <property type="entry name" value="GntR"/>
    <property type="match status" value="1"/>
</dbReference>
<dbReference type="SUPFAM" id="SSF48008">
    <property type="entry name" value="GntR ligand-binding domain-like"/>
    <property type="match status" value="1"/>
</dbReference>
<reference evidence="5 6" key="1">
    <citation type="submission" date="2016-10" db="EMBL/GenBank/DDBJ databases">
        <authorList>
            <person name="de Groot N.N."/>
        </authorList>
    </citation>
    <scope>NUCLEOTIDE SEQUENCE [LARGE SCALE GENOMIC DNA]</scope>
    <source>
        <strain evidence="5 6">DSM 22274</strain>
    </source>
</reference>
<dbReference type="SMART" id="SM00345">
    <property type="entry name" value="HTH_GNTR"/>
    <property type="match status" value="1"/>
</dbReference>
<dbReference type="InterPro" id="IPR000524">
    <property type="entry name" value="Tscrpt_reg_HTH_GntR"/>
</dbReference>
<dbReference type="EMBL" id="FNTV01000001">
    <property type="protein sequence ID" value="SEE71600.1"/>
    <property type="molecule type" value="Genomic_DNA"/>
</dbReference>
<evidence type="ECO:0000313" key="5">
    <source>
        <dbReference type="EMBL" id="SEE71600.1"/>
    </source>
</evidence>
<keyword evidence="2 5" id="KW-0238">DNA-binding</keyword>
<dbReference type="GO" id="GO:0003700">
    <property type="term" value="F:DNA-binding transcription factor activity"/>
    <property type="evidence" value="ECO:0007669"/>
    <property type="project" value="InterPro"/>
</dbReference>
<dbReference type="InterPro" id="IPR036388">
    <property type="entry name" value="WH-like_DNA-bd_sf"/>
</dbReference>
<protein>
    <submittedName>
        <fullName evidence="5">DNA-binding transcriptional regulator, FadR family</fullName>
    </submittedName>
</protein>
<evidence type="ECO:0000259" key="4">
    <source>
        <dbReference type="PROSITE" id="PS50949"/>
    </source>
</evidence>
<feature type="domain" description="HTH gntR-type" evidence="4">
    <location>
        <begin position="25"/>
        <end position="93"/>
    </location>
</feature>
<proteinExistence type="predicted"/>
<organism evidence="5 6">
    <name type="scientific">Arthrobacter alpinus</name>
    <dbReference type="NCBI Taxonomy" id="656366"/>
    <lineage>
        <taxon>Bacteria</taxon>
        <taxon>Bacillati</taxon>
        <taxon>Actinomycetota</taxon>
        <taxon>Actinomycetes</taxon>
        <taxon>Micrococcales</taxon>
        <taxon>Micrococcaceae</taxon>
        <taxon>Arthrobacter</taxon>
    </lineage>
</organism>
<sequence length="243" mass="25994">MRRVIVSIMNLSDNWTAGQGPIVRVSAAEAVFKAIRAAIESGELHLGSKLSSETTLAQQYGVSRSVIREALRSCTALGLTETLTGKGTFVIANRATSNLVLGQYSARSLMESRPHIEVPAAEFAATRRTAEELDQMRGILALMAEEDDPEIWVNLDASFHAAIAKASGNDVFERVVNDIRDAMAKQSETINLITGRASTSNTEHKLIFDAIANSDTEAAGRAMAVHLNAVDAALSIITGAKKA</sequence>
<dbReference type="GO" id="GO:0003677">
    <property type="term" value="F:DNA binding"/>
    <property type="evidence" value="ECO:0007669"/>
    <property type="project" value="UniProtKB-KW"/>
</dbReference>
<dbReference type="CDD" id="cd07377">
    <property type="entry name" value="WHTH_GntR"/>
    <property type="match status" value="1"/>
</dbReference>
<evidence type="ECO:0000256" key="2">
    <source>
        <dbReference type="ARBA" id="ARBA00023125"/>
    </source>
</evidence>
<dbReference type="InterPro" id="IPR036390">
    <property type="entry name" value="WH_DNA-bd_sf"/>
</dbReference>
<dbReference type="AlphaFoldDB" id="A0A1H5L3S4"/>
<dbReference type="Proteomes" id="UP000182725">
    <property type="component" value="Unassembled WGS sequence"/>
</dbReference>
<dbReference type="PANTHER" id="PTHR43537:SF5">
    <property type="entry name" value="UXU OPERON TRANSCRIPTIONAL REGULATOR"/>
    <property type="match status" value="1"/>
</dbReference>